<dbReference type="GO" id="GO:0009103">
    <property type="term" value="P:lipopolysaccharide biosynthetic process"/>
    <property type="evidence" value="ECO:0007669"/>
    <property type="project" value="TreeGrafter"/>
</dbReference>
<feature type="transmembrane region" description="Helical" evidence="1">
    <location>
        <begin position="80"/>
        <end position="99"/>
    </location>
</feature>
<dbReference type="RefSeq" id="WP_026633220.1">
    <property type="nucleotide sequence ID" value="NZ_FONH01000007.1"/>
</dbReference>
<dbReference type="PANTHER" id="PTHR23028:SF53">
    <property type="entry name" value="ACYL_TRANSF_3 DOMAIN-CONTAINING PROTEIN"/>
    <property type="match status" value="1"/>
</dbReference>
<name>A0A1I2G0Z7_9GAMM</name>
<protein>
    <submittedName>
        <fullName evidence="3">Peptidoglycan/LPS O-acetylase OafA/YrhL, contains acyltransferase and SGNH-hydrolase domains</fullName>
    </submittedName>
</protein>
<feature type="domain" description="Acyltransferase 3" evidence="2">
    <location>
        <begin position="5"/>
        <end position="337"/>
    </location>
</feature>
<proteinExistence type="predicted"/>
<feature type="transmembrane region" description="Helical" evidence="1">
    <location>
        <begin position="320"/>
        <end position="341"/>
    </location>
</feature>
<accession>A0A1I2G0Z7</accession>
<dbReference type="Proteomes" id="UP000199477">
    <property type="component" value="Unassembled WGS sequence"/>
</dbReference>
<dbReference type="STRING" id="500610.SAMN02799615_02479"/>
<dbReference type="AlphaFoldDB" id="A0A1I2G0Z7"/>
<evidence type="ECO:0000313" key="4">
    <source>
        <dbReference type="Proteomes" id="UP000199477"/>
    </source>
</evidence>
<sequence>MHRLPGLDLLRAIAIVWVMLFHSYFVGGLGDGWSWLEDNGWAGVDLFFVLSGYLIGSQWLKPLAEGRPPAFGRFYLRRALRTMPAFLAVLAVYFALPSAREAPGIQPLWQFLTYTVNFLIDYEHNKAFSHVWSLCVEEHFYLLFPLLAWWVARRGSLRAFVALCLFLLLGGMALRWWLFVHMGERPFVEVIYYPTWNRLDGLLAGVVLAATQAYRPALWARLQAKANLALLAGVVLTGIALAIFQDRAGLLASVLGYPLLSWGLALIVAAATSPACWLGRHRVPGAGWLALVSYSLYLDHKLVFHAVQTWLAAHPAIQGLAAFALYAICALAGGALLHYAVERPFLRLRDRLQAGRATRPALAPTSAGA</sequence>
<feature type="transmembrane region" description="Helical" evidence="1">
    <location>
        <begin position="159"/>
        <end position="178"/>
    </location>
</feature>
<reference evidence="4" key="1">
    <citation type="submission" date="2016-10" db="EMBL/GenBank/DDBJ databases">
        <authorList>
            <person name="Varghese N."/>
            <person name="Submissions S."/>
        </authorList>
    </citation>
    <scope>NUCLEOTIDE SEQUENCE [LARGE SCALE GENOMIC DNA]</scope>
    <source>
        <strain evidence="4">UNC178MFTsu3.1</strain>
    </source>
</reference>
<keyword evidence="3" id="KW-0378">Hydrolase</keyword>
<feature type="transmembrane region" description="Helical" evidence="1">
    <location>
        <begin position="250"/>
        <end position="271"/>
    </location>
</feature>
<feature type="transmembrane region" description="Helical" evidence="1">
    <location>
        <begin position="12"/>
        <end position="29"/>
    </location>
</feature>
<feature type="transmembrane region" description="Helical" evidence="1">
    <location>
        <begin position="131"/>
        <end position="152"/>
    </location>
</feature>
<organism evidence="3 4">
    <name type="scientific">Dyella marensis</name>
    <dbReference type="NCBI Taxonomy" id="500610"/>
    <lineage>
        <taxon>Bacteria</taxon>
        <taxon>Pseudomonadati</taxon>
        <taxon>Pseudomonadota</taxon>
        <taxon>Gammaproteobacteria</taxon>
        <taxon>Lysobacterales</taxon>
        <taxon>Rhodanobacteraceae</taxon>
        <taxon>Dyella</taxon>
    </lineage>
</organism>
<dbReference type="GO" id="GO:0016020">
    <property type="term" value="C:membrane"/>
    <property type="evidence" value="ECO:0007669"/>
    <property type="project" value="TreeGrafter"/>
</dbReference>
<keyword evidence="1" id="KW-0472">Membrane</keyword>
<dbReference type="GO" id="GO:0016747">
    <property type="term" value="F:acyltransferase activity, transferring groups other than amino-acyl groups"/>
    <property type="evidence" value="ECO:0007669"/>
    <property type="project" value="InterPro"/>
</dbReference>
<gene>
    <name evidence="3" type="ORF">SAMN02799615_02479</name>
</gene>
<dbReference type="InterPro" id="IPR002656">
    <property type="entry name" value="Acyl_transf_3_dom"/>
</dbReference>
<feature type="transmembrane region" description="Helical" evidence="1">
    <location>
        <begin position="41"/>
        <end position="60"/>
    </location>
</feature>
<evidence type="ECO:0000259" key="2">
    <source>
        <dbReference type="Pfam" id="PF01757"/>
    </source>
</evidence>
<evidence type="ECO:0000256" key="1">
    <source>
        <dbReference type="SAM" id="Phobius"/>
    </source>
</evidence>
<keyword evidence="4" id="KW-1185">Reference proteome</keyword>
<keyword evidence="1" id="KW-0812">Transmembrane</keyword>
<dbReference type="EMBL" id="FONH01000007">
    <property type="protein sequence ID" value="SFF10853.1"/>
    <property type="molecule type" value="Genomic_DNA"/>
</dbReference>
<feature type="transmembrane region" description="Helical" evidence="1">
    <location>
        <begin position="226"/>
        <end position="244"/>
    </location>
</feature>
<keyword evidence="3" id="KW-0012">Acyltransferase</keyword>
<evidence type="ECO:0000313" key="3">
    <source>
        <dbReference type="EMBL" id="SFF10853.1"/>
    </source>
</evidence>
<keyword evidence="3" id="KW-0808">Transferase</keyword>
<dbReference type="InterPro" id="IPR050879">
    <property type="entry name" value="Acyltransferase_3"/>
</dbReference>
<keyword evidence="1" id="KW-1133">Transmembrane helix</keyword>
<dbReference type="Pfam" id="PF01757">
    <property type="entry name" value="Acyl_transf_3"/>
    <property type="match status" value="1"/>
</dbReference>
<dbReference type="PANTHER" id="PTHR23028">
    <property type="entry name" value="ACETYLTRANSFERASE"/>
    <property type="match status" value="1"/>
</dbReference>
<dbReference type="GO" id="GO:0016787">
    <property type="term" value="F:hydrolase activity"/>
    <property type="evidence" value="ECO:0007669"/>
    <property type="project" value="UniProtKB-KW"/>
</dbReference>